<evidence type="ECO:0000256" key="2">
    <source>
        <dbReference type="SAM" id="MobiDB-lite"/>
    </source>
</evidence>
<reference evidence="3" key="1">
    <citation type="journal article" date="2020" name="Nature">
        <title>Giant virus diversity and host interactions through global metagenomics.</title>
        <authorList>
            <person name="Schulz F."/>
            <person name="Roux S."/>
            <person name="Paez-Espino D."/>
            <person name="Jungbluth S."/>
            <person name="Walsh D.A."/>
            <person name="Denef V.J."/>
            <person name="McMahon K.D."/>
            <person name="Konstantinidis K.T."/>
            <person name="Eloe-Fadrosh E.A."/>
            <person name="Kyrpides N.C."/>
            <person name="Woyke T."/>
        </authorList>
    </citation>
    <scope>NUCLEOTIDE SEQUENCE</scope>
    <source>
        <strain evidence="3">GVMAG-M-3300023179-82</strain>
    </source>
</reference>
<organism evidence="3">
    <name type="scientific">viral metagenome</name>
    <dbReference type="NCBI Taxonomy" id="1070528"/>
    <lineage>
        <taxon>unclassified sequences</taxon>
        <taxon>metagenomes</taxon>
        <taxon>organismal metagenomes</taxon>
    </lineage>
</organism>
<feature type="coiled-coil region" evidence="1">
    <location>
        <begin position="55"/>
        <end position="103"/>
    </location>
</feature>
<accession>A0A6C0H727</accession>
<keyword evidence="1" id="KW-0175">Coiled coil</keyword>
<evidence type="ECO:0000256" key="1">
    <source>
        <dbReference type="SAM" id="Coils"/>
    </source>
</evidence>
<evidence type="ECO:0000313" key="3">
    <source>
        <dbReference type="EMBL" id="QHT76391.1"/>
    </source>
</evidence>
<proteinExistence type="predicted"/>
<protein>
    <submittedName>
        <fullName evidence="3">Uncharacterized protein</fullName>
    </submittedName>
</protein>
<name>A0A6C0H727_9ZZZZ</name>
<feature type="compositionally biased region" description="Polar residues" evidence="2">
    <location>
        <begin position="129"/>
        <end position="142"/>
    </location>
</feature>
<feature type="region of interest" description="Disordered" evidence="2">
    <location>
        <begin position="125"/>
        <end position="154"/>
    </location>
</feature>
<dbReference type="AlphaFoldDB" id="A0A6C0H727"/>
<sequence length="263" mass="30163">MIINIFYNKNEKYRLCLFFYIKPITVAILAQAVKVCLFCVRNGKTSAADRHIQMTESMQSQMEAILLQMENLQLQLKNQQLQMEDLQLQMEALQLQMDDQQLHLGDQLLQIENLQGGVDELKKTDVNESESTSDMPASSRQNTPKRRHKVPSTKCDHAKPKLEYCFIGVDQCSPKCMGLHADELKQHELHSYIVALVDDTNREKVEKAIYLATDKDLTDSDWLDLVGKNTVTVDNVYKCLREVNRTLDLSEVKSLLKQLNATT</sequence>
<dbReference type="EMBL" id="MN739896">
    <property type="protein sequence ID" value="QHT76391.1"/>
    <property type="molecule type" value="Genomic_DNA"/>
</dbReference>